<keyword evidence="5" id="KW-0175">Coiled coil</keyword>
<dbReference type="Gene3D" id="1.10.1170.10">
    <property type="entry name" value="Inhibitor Of Apoptosis Protein (2mihbC-IAP-1), Chain A"/>
    <property type="match status" value="1"/>
</dbReference>
<dbReference type="Gene3D" id="1.10.533.10">
    <property type="entry name" value="Death Domain, Fas"/>
    <property type="match status" value="1"/>
</dbReference>
<evidence type="ECO:0000313" key="7">
    <source>
        <dbReference type="EMBL" id="CDY20611.1"/>
    </source>
</evidence>
<dbReference type="PaxDb" id="3708-A0A078G596"/>
<dbReference type="InterPro" id="IPR011029">
    <property type="entry name" value="DEATH-like_dom_sf"/>
</dbReference>
<keyword evidence="1" id="KW-0479">Metal-binding</keyword>
<dbReference type="PANTHER" id="PTHR42647:SF9">
    <property type="entry name" value="S-RIBONUCLEASE BINDING PROTEIN SBP1-RELATED"/>
    <property type="match status" value="1"/>
</dbReference>
<dbReference type="PIRSF" id="PIRSF036836">
    <property type="entry name" value="RNase_bind_SBP1"/>
    <property type="match status" value="1"/>
</dbReference>
<evidence type="ECO:0000256" key="5">
    <source>
        <dbReference type="SAM" id="Coils"/>
    </source>
</evidence>
<dbReference type="PANTHER" id="PTHR42647">
    <property type="entry name" value="SBP (S-RIBONUCLEASE BINDING PROTEIN) FAMILY PROTEIN"/>
    <property type="match status" value="1"/>
</dbReference>
<dbReference type="Proteomes" id="UP000028999">
    <property type="component" value="Unassembled WGS sequence"/>
</dbReference>
<dbReference type="SMR" id="A0A078G596"/>
<keyword evidence="3" id="KW-0862">Zinc</keyword>
<dbReference type="AlphaFoldDB" id="A0A078G596"/>
<accession>A0A078G596</accession>
<dbReference type="EMBL" id="LK032110">
    <property type="protein sequence ID" value="CDY20611.1"/>
    <property type="molecule type" value="Genomic_DNA"/>
</dbReference>
<dbReference type="STRING" id="3708.A0A078G596"/>
<dbReference type="OMA" id="YNYIANN"/>
<evidence type="ECO:0000256" key="4">
    <source>
        <dbReference type="PROSITE-ProRule" id="PRU00175"/>
    </source>
</evidence>
<evidence type="ECO:0000259" key="6">
    <source>
        <dbReference type="PROSITE" id="PS50089"/>
    </source>
</evidence>
<feature type="coiled-coil region" evidence="5">
    <location>
        <begin position="191"/>
        <end position="218"/>
    </location>
</feature>
<evidence type="ECO:0000256" key="2">
    <source>
        <dbReference type="ARBA" id="ARBA00022771"/>
    </source>
</evidence>
<dbReference type="OrthoDB" id="1711136at2759"/>
<protein>
    <submittedName>
        <fullName evidence="7">BnaC08g14470D protein</fullName>
    </submittedName>
</protein>
<gene>
    <name evidence="7" type="primary">BnaC08g14470D</name>
    <name evidence="7" type="ORF">GSBRNA2T00012785001</name>
</gene>
<dbReference type="PROSITE" id="PS50089">
    <property type="entry name" value="ZF_RING_2"/>
    <property type="match status" value="1"/>
</dbReference>
<keyword evidence="8" id="KW-1185">Reference proteome</keyword>
<proteinExistence type="predicted"/>
<dbReference type="GO" id="GO:0004842">
    <property type="term" value="F:ubiquitin-protein transferase activity"/>
    <property type="evidence" value="ECO:0000318"/>
    <property type="project" value="GO_Central"/>
</dbReference>
<feature type="domain" description="RING-type" evidence="6">
    <location>
        <begin position="294"/>
        <end position="329"/>
    </location>
</feature>
<evidence type="ECO:0000256" key="1">
    <source>
        <dbReference type="ARBA" id="ARBA00022723"/>
    </source>
</evidence>
<keyword evidence="2 4" id="KW-0863">Zinc-finger</keyword>
<dbReference type="GO" id="GO:0008270">
    <property type="term" value="F:zinc ion binding"/>
    <property type="evidence" value="ECO:0007669"/>
    <property type="project" value="UniProtKB-KW"/>
</dbReference>
<evidence type="ECO:0000256" key="3">
    <source>
        <dbReference type="ARBA" id="ARBA00022833"/>
    </source>
</evidence>
<sequence length="341" mass="38370">MSRGNNGYTVPPVFMNENHLQYQTNTQTNQLHFLGTMGGGCTVDPVNYFANDNHAPMLRPNKRGREAESISHNIQRQHKLQMSLNYNHNNISVQEEAPKENLVSTGLRLSYDDDERNSSVTSASGSIVAAASPILQSLDDTLRIDLHRQKDELDQFLKIQAAQMAKEVRDMKQRQIASFLNTIEKGVSKKLQEKDQEIDIMNKKNKELVERIKQVATEAQNWHYRAKYNESVVNALKTSLQQAMSHNNNNNNNVVAGADHCKEGFGDSEIDDAASSYIDPNNSNNNMGSQRMRCKMCHGKEVSVLVVPCRHLSLCKECDVFTGFCPVCKSLKTSSVQVFFS</sequence>
<dbReference type="InterPro" id="IPR001841">
    <property type="entry name" value="Znf_RING"/>
</dbReference>
<dbReference type="Gramene" id="CDY20611">
    <property type="protein sequence ID" value="CDY20611"/>
    <property type="gene ID" value="GSBRNA2T00012785001"/>
</dbReference>
<dbReference type="Gene3D" id="1.10.8.10">
    <property type="entry name" value="DNA helicase RuvA subunit, C-terminal domain"/>
    <property type="match status" value="1"/>
</dbReference>
<evidence type="ECO:0000313" key="8">
    <source>
        <dbReference type="Proteomes" id="UP000028999"/>
    </source>
</evidence>
<name>A0A078G596_BRANA</name>
<organism evidence="7 8">
    <name type="scientific">Brassica napus</name>
    <name type="common">Rape</name>
    <dbReference type="NCBI Taxonomy" id="3708"/>
    <lineage>
        <taxon>Eukaryota</taxon>
        <taxon>Viridiplantae</taxon>
        <taxon>Streptophyta</taxon>
        <taxon>Embryophyta</taxon>
        <taxon>Tracheophyta</taxon>
        <taxon>Spermatophyta</taxon>
        <taxon>Magnoliopsida</taxon>
        <taxon>eudicotyledons</taxon>
        <taxon>Gunneridae</taxon>
        <taxon>Pentapetalae</taxon>
        <taxon>rosids</taxon>
        <taxon>malvids</taxon>
        <taxon>Brassicales</taxon>
        <taxon>Brassicaceae</taxon>
        <taxon>Brassiceae</taxon>
        <taxon>Brassica</taxon>
    </lineage>
</organism>
<dbReference type="Pfam" id="PF13920">
    <property type="entry name" value="zf-C3HC4_3"/>
    <property type="match status" value="1"/>
</dbReference>
<reference evidence="7 8" key="1">
    <citation type="journal article" date="2014" name="Science">
        <title>Plant genetics. Early allopolyploid evolution in the post-Neolithic Brassica napus oilseed genome.</title>
        <authorList>
            <person name="Chalhoub B."/>
            <person name="Denoeud F."/>
            <person name="Liu S."/>
            <person name="Parkin I.A."/>
            <person name="Tang H."/>
            <person name="Wang X."/>
            <person name="Chiquet J."/>
            <person name="Belcram H."/>
            <person name="Tong C."/>
            <person name="Samans B."/>
            <person name="Correa M."/>
            <person name="Da Silva C."/>
            <person name="Just J."/>
            <person name="Falentin C."/>
            <person name="Koh C.S."/>
            <person name="Le Clainche I."/>
            <person name="Bernard M."/>
            <person name="Bento P."/>
            <person name="Noel B."/>
            <person name="Labadie K."/>
            <person name="Alberti A."/>
            <person name="Charles M."/>
            <person name="Arnaud D."/>
            <person name="Guo H."/>
            <person name="Daviaud C."/>
            <person name="Alamery S."/>
            <person name="Jabbari K."/>
            <person name="Zhao M."/>
            <person name="Edger P.P."/>
            <person name="Chelaifa H."/>
            <person name="Tack D."/>
            <person name="Lassalle G."/>
            <person name="Mestiri I."/>
            <person name="Schnel N."/>
            <person name="Le Paslier M.C."/>
            <person name="Fan G."/>
            <person name="Renault V."/>
            <person name="Bayer P.E."/>
            <person name="Golicz A.A."/>
            <person name="Manoli S."/>
            <person name="Lee T.H."/>
            <person name="Thi V.H."/>
            <person name="Chalabi S."/>
            <person name="Hu Q."/>
            <person name="Fan C."/>
            <person name="Tollenaere R."/>
            <person name="Lu Y."/>
            <person name="Battail C."/>
            <person name="Shen J."/>
            <person name="Sidebottom C.H."/>
            <person name="Wang X."/>
            <person name="Canaguier A."/>
            <person name="Chauveau A."/>
            <person name="Berard A."/>
            <person name="Deniot G."/>
            <person name="Guan M."/>
            <person name="Liu Z."/>
            <person name="Sun F."/>
            <person name="Lim Y.P."/>
            <person name="Lyons E."/>
            <person name="Town C.D."/>
            <person name="Bancroft I."/>
            <person name="Wang X."/>
            <person name="Meng J."/>
            <person name="Ma J."/>
            <person name="Pires J.C."/>
            <person name="King G.J."/>
            <person name="Brunel D."/>
            <person name="Delourme R."/>
            <person name="Renard M."/>
            <person name="Aury J.M."/>
            <person name="Adams K.L."/>
            <person name="Batley J."/>
            <person name="Snowdon R.J."/>
            <person name="Tost J."/>
            <person name="Edwards D."/>
            <person name="Zhou Y."/>
            <person name="Hua W."/>
            <person name="Sharpe A.G."/>
            <person name="Paterson A.H."/>
            <person name="Guan C."/>
            <person name="Wincker P."/>
        </authorList>
    </citation>
    <scope>NUCLEOTIDE SEQUENCE [LARGE SCALE GENOMIC DNA]</scope>
    <source>
        <strain evidence="8">cv. Darmor-bzh</strain>
    </source>
</reference>
<dbReference type="FunFam" id="3.30.40.10:FF:000239">
    <property type="entry name" value="probable BOI-related E3 ubiquitin-protein ligase 2"/>
    <property type="match status" value="1"/>
</dbReference>